<evidence type="ECO:0000313" key="3">
    <source>
        <dbReference type="Proteomes" id="UP000326951"/>
    </source>
</evidence>
<reference evidence="2 3" key="1">
    <citation type="submission" date="2019-09" db="EMBL/GenBank/DDBJ databases">
        <title>Complete genome sequence of Sporolactobacillus terrae 70-3.</title>
        <authorList>
            <person name="Tanaka N."/>
            <person name="Shiwa Y."/>
            <person name="Fujita N."/>
            <person name="Tanasupawat S."/>
        </authorList>
    </citation>
    <scope>NUCLEOTIDE SEQUENCE [LARGE SCALE GENOMIC DNA]</scope>
    <source>
        <strain evidence="2 3">70-3</strain>
    </source>
</reference>
<dbReference type="CDD" id="cd04506">
    <property type="entry name" value="SGNH_hydrolase_YpmR_like"/>
    <property type="match status" value="1"/>
</dbReference>
<dbReference type="Pfam" id="PF13472">
    <property type="entry name" value="Lipase_GDSL_2"/>
    <property type="match status" value="1"/>
</dbReference>
<evidence type="ECO:0000313" key="2">
    <source>
        <dbReference type="EMBL" id="BBN98785.1"/>
    </source>
</evidence>
<dbReference type="PANTHER" id="PTHR30383">
    <property type="entry name" value="THIOESTERASE 1/PROTEASE 1/LYSOPHOSPHOLIPASE L1"/>
    <property type="match status" value="1"/>
</dbReference>
<dbReference type="EMBL" id="AP021853">
    <property type="protein sequence ID" value="BBN98785.1"/>
    <property type="molecule type" value="Genomic_DNA"/>
</dbReference>
<dbReference type="GO" id="GO:0004622">
    <property type="term" value="F:phosphatidylcholine lysophospholipase activity"/>
    <property type="evidence" value="ECO:0007669"/>
    <property type="project" value="TreeGrafter"/>
</dbReference>
<dbReference type="Gene3D" id="3.40.50.1110">
    <property type="entry name" value="SGNH hydrolase"/>
    <property type="match status" value="1"/>
</dbReference>
<dbReference type="RefSeq" id="WP_152080434.1">
    <property type="nucleotide sequence ID" value="NZ_AP021853.1"/>
</dbReference>
<evidence type="ECO:0000259" key="1">
    <source>
        <dbReference type="Pfam" id="PF13472"/>
    </source>
</evidence>
<feature type="domain" description="SGNH hydrolase-type esterase" evidence="1">
    <location>
        <begin position="30"/>
        <end position="220"/>
    </location>
</feature>
<dbReference type="SUPFAM" id="SSF52266">
    <property type="entry name" value="SGNH hydrolase"/>
    <property type="match status" value="1"/>
</dbReference>
<protein>
    <recommendedName>
        <fullName evidence="1">SGNH hydrolase-type esterase domain-containing protein</fullName>
    </recommendedName>
</protein>
<dbReference type="InterPro" id="IPR051532">
    <property type="entry name" value="Ester_Hydrolysis_Enzymes"/>
</dbReference>
<name>A0A5K7WW43_9BACL</name>
<accession>A0A5K7WW43</accession>
<sequence length="238" mass="26934">MAAAVIFGYIALRPSAAPKKPKPIHYKITALGDSLTEGVGDLENQGYVGAAAEMLKKEKNVKSVSVSDLGHRGDTSADLLKKLKQPKYRKAIKASNTIFLTIGGNDIVHVFRQNFLDLHAGDFNKEQTIFSTKLKQVLKEIRQLNPDVSVYYFGLYNPFEDYLGEANEDFVPILDKWNANSKQISENYQPISFIPTSDLFRNKSKQLLSKDHFHPNREGYNKMAKRLIEDIVKKQTKK</sequence>
<dbReference type="PANTHER" id="PTHR30383:SF27">
    <property type="entry name" value="SPORE GERMINATION LIPASE LIPC"/>
    <property type="match status" value="1"/>
</dbReference>
<dbReference type="AlphaFoldDB" id="A0A5K7WW43"/>
<organism evidence="2 3">
    <name type="scientific">Sporolactobacillus terrae</name>
    <dbReference type="NCBI Taxonomy" id="269673"/>
    <lineage>
        <taxon>Bacteria</taxon>
        <taxon>Bacillati</taxon>
        <taxon>Bacillota</taxon>
        <taxon>Bacilli</taxon>
        <taxon>Bacillales</taxon>
        <taxon>Sporolactobacillaceae</taxon>
        <taxon>Sporolactobacillus</taxon>
    </lineage>
</organism>
<dbReference type="InterPro" id="IPR013830">
    <property type="entry name" value="SGNH_hydro"/>
</dbReference>
<dbReference type="Proteomes" id="UP000326951">
    <property type="component" value="Chromosome"/>
</dbReference>
<proteinExistence type="predicted"/>
<dbReference type="InterPro" id="IPR036514">
    <property type="entry name" value="SGNH_hydro_sf"/>
</dbReference>
<gene>
    <name evidence="2" type="primary">ypmR</name>
    <name evidence="2" type="ORF">St703_14900</name>
</gene>